<evidence type="ECO:0000256" key="1">
    <source>
        <dbReference type="SAM" id="Phobius"/>
    </source>
</evidence>
<dbReference type="EMBL" id="JBHLWO010000002">
    <property type="protein sequence ID" value="MFC0320529.1"/>
    <property type="molecule type" value="Genomic_DNA"/>
</dbReference>
<protein>
    <submittedName>
        <fullName evidence="2">Lycopene cyclase family protein</fullName>
    </submittedName>
</protein>
<dbReference type="Gene3D" id="3.50.50.60">
    <property type="entry name" value="FAD/NAD(P)-binding domain"/>
    <property type="match status" value="1"/>
</dbReference>
<proteinExistence type="predicted"/>
<dbReference type="RefSeq" id="WP_130856785.1">
    <property type="nucleotide sequence ID" value="NZ_JBHLWO010000002.1"/>
</dbReference>
<reference evidence="2 3" key="1">
    <citation type="submission" date="2024-09" db="EMBL/GenBank/DDBJ databases">
        <authorList>
            <person name="Sun Q."/>
            <person name="Mori K."/>
        </authorList>
    </citation>
    <scope>NUCLEOTIDE SEQUENCE [LARGE SCALE GENOMIC DNA]</scope>
    <source>
        <strain evidence="2 3">CCM 7765</strain>
    </source>
</reference>
<organism evidence="2 3">
    <name type="scientific">Olivibacter oleidegradans</name>
    <dbReference type="NCBI Taxonomy" id="760123"/>
    <lineage>
        <taxon>Bacteria</taxon>
        <taxon>Pseudomonadati</taxon>
        <taxon>Bacteroidota</taxon>
        <taxon>Sphingobacteriia</taxon>
        <taxon>Sphingobacteriales</taxon>
        <taxon>Sphingobacteriaceae</taxon>
        <taxon>Olivibacter</taxon>
    </lineage>
</organism>
<gene>
    <name evidence="2" type="ORF">ACFFI0_19545</name>
</gene>
<dbReference type="Proteomes" id="UP001589774">
    <property type="component" value="Unassembled WGS sequence"/>
</dbReference>
<keyword evidence="1" id="KW-0812">Transmembrane</keyword>
<dbReference type="InterPro" id="IPR036188">
    <property type="entry name" value="FAD/NAD-bd_sf"/>
</dbReference>
<sequence>MTISTTTAPSDNNFDYIIIGAGLAGLSLAVSLLKNKITGRKRILLLEKSQQQYQGRTWCFWENGADWWDSLVSKTWSIATFYEGTRQLAKELAPMKYKMVHSDDYRRYVFNILRKQQNIHLLSRDVVDCKDLGTTVAVHTEEGLFFAPLVFDSRFQLAELERHKGHILYQQFIGWFIKSEEPIFDPQKACLMDFRATQDTHVSFCYVLPKTAHEALVEFTIFSKQIYSDQYLQALLTTYIDEHIDTFSFNVLGKETGVIPMTDYAFGSPSNRIIPIGTAGGCSKPSSGYTFTFVQQHVKHIVQQLAQDRLPLPFHKLQAKRFLFYDRVMLRILKEFPEKGASLFFSMFHRNNANSMFKFLANQSTLWQEINIFRKLPVLFFLRMAWREIVRDK</sequence>
<dbReference type="SUPFAM" id="SSF51905">
    <property type="entry name" value="FAD/NAD(P)-binding domain"/>
    <property type="match status" value="1"/>
</dbReference>
<keyword evidence="1" id="KW-1133">Transmembrane helix</keyword>
<comment type="caution">
    <text evidence="2">The sequence shown here is derived from an EMBL/GenBank/DDBJ whole genome shotgun (WGS) entry which is preliminary data.</text>
</comment>
<feature type="transmembrane region" description="Helical" evidence="1">
    <location>
        <begin position="16"/>
        <end position="33"/>
    </location>
</feature>
<keyword evidence="1" id="KW-0472">Membrane</keyword>
<evidence type="ECO:0000313" key="2">
    <source>
        <dbReference type="EMBL" id="MFC0320529.1"/>
    </source>
</evidence>
<accession>A0ABV6HNP9</accession>
<evidence type="ECO:0000313" key="3">
    <source>
        <dbReference type="Proteomes" id="UP001589774"/>
    </source>
</evidence>
<name>A0ABV6HNP9_9SPHI</name>
<dbReference type="Pfam" id="PF05834">
    <property type="entry name" value="Lycopene_cycl"/>
    <property type="match status" value="1"/>
</dbReference>
<keyword evidence="3" id="KW-1185">Reference proteome</keyword>